<reference evidence="3" key="1">
    <citation type="submission" date="2018-09" db="EMBL/GenBank/DDBJ databases">
        <authorList>
            <person name="Livingstone P.G."/>
            <person name="Whitworth D.E."/>
        </authorList>
    </citation>
    <scope>NUCLEOTIDE SEQUENCE [LARGE SCALE GENOMIC DNA]</scope>
    <source>
        <strain evidence="3">CA040B</strain>
    </source>
</reference>
<dbReference type="EMBL" id="RAWG01000373">
    <property type="protein sequence ID" value="RKH33492.1"/>
    <property type="molecule type" value="Genomic_DNA"/>
</dbReference>
<feature type="region of interest" description="Disordered" evidence="1">
    <location>
        <begin position="1"/>
        <end position="36"/>
    </location>
</feature>
<accession>A0A3A8N0M3</accession>
<gene>
    <name evidence="2" type="ORF">D7X12_35995</name>
</gene>
<name>A0A3A8N0M3_9BACT</name>
<evidence type="ECO:0008006" key="4">
    <source>
        <dbReference type="Google" id="ProtNLM"/>
    </source>
</evidence>
<dbReference type="GO" id="GO:0004803">
    <property type="term" value="F:transposase activity"/>
    <property type="evidence" value="ECO:0007669"/>
    <property type="project" value="InterPro"/>
</dbReference>
<feature type="compositionally biased region" description="Polar residues" evidence="1">
    <location>
        <begin position="106"/>
        <end position="126"/>
    </location>
</feature>
<dbReference type="GO" id="GO:0006313">
    <property type="term" value="P:DNA transposition"/>
    <property type="evidence" value="ECO:0007669"/>
    <property type="project" value="InterPro"/>
</dbReference>
<protein>
    <recommendedName>
        <fullName evidence="4">Transposase</fullName>
    </recommendedName>
</protein>
<evidence type="ECO:0000313" key="3">
    <source>
        <dbReference type="Proteomes" id="UP000273405"/>
    </source>
</evidence>
<dbReference type="AlphaFoldDB" id="A0A3A8N0M3"/>
<evidence type="ECO:0000313" key="2">
    <source>
        <dbReference type="EMBL" id="RKH33492.1"/>
    </source>
</evidence>
<sequence>MPQGPNLDEPSRAVSNGDRRMSTTMPRRERRKYTPEFKARVVKQVLEEGKSRALLPRPSEAPGPSKRRLDQQTRAAPQLTGGCAPISPFHCLIHIDRFRKGVDGTSRYSTSLPPSRDTAATNLSDTTVTAVPSTLKTSAEGSAA</sequence>
<dbReference type="InterPro" id="IPR010921">
    <property type="entry name" value="Trp_repressor/repl_initiator"/>
</dbReference>
<feature type="region of interest" description="Disordered" evidence="1">
    <location>
        <begin position="103"/>
        <end position="126"/>
    </location>
</feature>
<dbReference type="SUPFAM" id="SSF48295">
    <property type="entry name" value="TrpR-like"/>
    <property type="match status" value="1"/>
</dbReference>
<proteinExistence type="predicted"/>
<evidence type="ECO:0000256" key="1">
    <source>
        <dbReference type="SAM" id="MobiDB-lite"/>
    </source>
</evidence>
<feature type="region of interest" description="Disordered" evidence="1">
    <location>
        <begin position="48"/>
        <end position="84"/>
    </location>
</feature>
<organism evidence="2 3">
    <name type="scientific">Corallococcus sicarius</name>
    <dbReference type="NCBI Taxonomy" id="2316726"/>
    <lineage>
        <taxon>Bacteria</taxon>
        <taxon>Pseudomonadati</taxon>
        <taxon>Myxococcota</taxon>
        <taxon>Myxococcia</taxon>
        <taxon>Myxococcales</taxon>
        <taxon>Cystobacterineae</taxon>
        <taxon>Myxococcaceae</taxon>
        <taxon>Corallococcus</taxon>
    </lineage>
</organism>
<dbReference type="GO" id="GO:0043565">
    <property type="term" value="F:sequence-specific DNA binding"/>
    <property type="evidence" value="ECO:0007669"/>
    <property type="project" value="InterPro"/>
</dbReference>
<dbReference type="Proteomes" id="UP000273405">
    <property type="component" value="Unassembled WGS sequence"/>
</dbReference>
<comment type="caution">
    <text evidence="2">The sequence shown here is derived from an EMBL/GenBank/DDBJ whole genome shotgun (WGS) entry which is preliminary data.</text>
</comment>
<keyword evidence="3" id="KW-1185">Reference proteome</keyword>